<evidence type="ECO:0000313" key="2">
    <source>
        <dbReference type="Proteomes" id="UP001597568"/>
    </source>
</evidence>
<evidence type="ECO:0000313" key="1">
    <source>
        <dbReference type="EMBL" id="MFD2868472.1"/>
    </source>
</evidence>
<accession>A0ABW5Y055</accession>
<organism evidence="1 2">
    <name type="scientific">Kurthia populi</name>
    <dbReference type="NCBI Taxonomy" id="1562132"/>
    <lineage>
        <taxon>Bacteria</taxon>
        <taxon>Bacillati</taxon>
        <taxon>Bacillota</taxon>
        <taxon>Bacilli</taxon>
        <taxon>Bacillales</taxon>
        <taxon>Caryophanaceae</taxon>
        <taxon>Kurthia</taxon>
    </lineage>
</organism>
<dbReference type="Proteomes" id="UP001597568">
    <property type="component" value="Unassembled WGS sequence"/>
</dbReference>
<gene>
    <name evidence="1" type="ORF">ACFSY7_08170</name>
</gene>
<reference evidence="2" key="1">
    <citation type="journal article" date="2019" name="Int. J. Syst. Evol. Microbiol.">
        <title>The Global Catalogue of Microorganisms (GCM) 10K type strain sequencing project: providing services to taxonomists for standard genome sequencing and annotation.</title>
        <authorList>
            <consortium name="The Broad Institute Genomics Platform"/>
            <consortium name="The Broad Institute Genome Sequencing Center for Infectious Disease"/>
            <person name="Wu L."/>
            <person name="Ma J."/>
        </authorList>
    </citation>
    <scope>NUCLEOTIDE SEQUENCE [LARGE SCALE GENOMIC DNA]</scope>
    <source>
        <strain evidence="2">KCTC 33522</strain>
    </source>
</reference>
<protein>
    <submittedName>
        <fullName evidence="1">Uncharacterized protein</fullName>
    </submittedName>
</protein>
<name>A0ABW5Y055_9BACL</name>
<dbReference type="EMBL" id="JBHUOR010000041">
    <property type="protein sequence ID" value="MFD2868472.1"/>
    <property type="molecule type" value="Genomic_DNA"/>
</dbReference>
<sequence>MSKMNRKRPPLGIFPRHLHDEKRMEHIVEAIGRFTAVEKVIPPDWVEEYNELAERHQNSRS</sequence>
<keyword evidence="2" id="KW-1185">Reference proteome</keyword>
<comment type="caution">
    <text evidence="1">The sequence shown here is derived from an EMBL/GenBank/DDBJ whole genome shotgun (WGS) entry which is preliminary data.</text>
</comment>
<proteinExistence type="predicted"/>
<dbReference type="RefSeq" id="WP_380147524.1">
    <property type="nucleotide sequence ID" value="NZ_JBHUOR010000041.1"/>
</dbReference>